<keyword evidence="6 8" id="KW-1133">Transmembrane helix</keyword>
<keyword evidence="5 8" id="KW-0812">Transmembrane</keyword>
<evidence type="ECO:0000256" key="5">
    <source>
        <dbReference type="ARBA" id="ARBA00022692"/>
    </source>
</evidence>
<evidence type="ECO:0000256" key="3">
    <source>
        <dbReference type="ARBA" id="ARBA00022475"/>
    </source>
</evidence>
<keyword evidence="7 8" id="KW-0472">Membrane</keyword>
<sequence>RSILSGALFGAALTAAGVYSPTVIIKQMHFHDFHMMKAFFSAAASSALAILLANKLQLSAAKPRIPNSLHRLAKYDGNLLGGAVLGVGMALTGACPGTVLPQLATGIPSASYVLLGGILGGILYSRYGKALIAPAAAPKNKVDVDVKEEERPTIDQVLHISPDAAFVLYETVCLGIVAVVSYLSPNENVLIPGAVGGLLIGASQYTSLLLTENTLGVSTAYEQLGDLFWWVKDSVVKGNWTSAPSIRSTAFVLGSVIGSWGLGRVFGIRGGNGSAEGEVVIGAVRAVVGGVLLTFGSRIAGGCTSGHGISGMSLLSVASFVSVGAMFAGGM</sequence>
<dbReference type="GO" id="GO:0005886">
    <property type="term" value="C:plasma membrane"/>
    <property type="evidence" value="ECO:0007669"/>
    <property type="project" value="UniProtKB-SubCell"/>
</dbReference>
<keyword evidence="10" id="KW-1185">Reference proteome</keyword>
<feature type="non-terminal residue" evidence="9">
    <location>
        <position position="1"/>
    </location>
</feature>
<proteinExistence type="predicted"/>
<evidence type="ECO:0000256" key="1">
    <source>
        <dbReference type="ARBA" id="ARBA00004429"/>
    </source>
</evidence>
<dbReference type="OrthoDB" id="10254418at2759"/>
<dbReference type="Pfam" id="PF04143">
    <property type="entry name" value="Sulf_transp"/>
    <property type="match status" value="1"/>
</dbReference>
<feature type="non-terminal residue" evidence="9">
    <location>
        <position position="331"/>
    </location>
</feature>
<dbReference type="STRING" id="1149755.A0A2J6QXM7"/>
<evidence type="ECO:0000313" key="9">
    <source>
        <dbReference type="EMBL" id="PMD31036.1"/>
    </source>
</evidence>
<organism evidence="9 10">
    <name type="scientific">Hyaloscypha variabilis (strain UAMH 11265 / GT02V1 / F)</name>
    <name type="common">Meliniomyces variabilis</name>
    <dbReference type="NCBI Taxonomy" id="1149755"/>
    <lineage>
        <taxon>Eukaryota</taxon>
        <taxon>Fungi</taxon>
        <taxon>Dikarya</taxon>
        <taxon>Ascomycota</taxon>
        <taxon>Pezizomycotina</taxon>
        <taxon>Leotiomycetes</taxon>
        <taxon>Helotiales</taxon>
        <taxon>Hyaloscyphaceae</taxon>
        <taxon>Hyaloscypha</taxon>
        <taxon>Hyaloscypha variabilis</taxon>
    </lineage>
</organism>
<feature type="transmembrane region" description="Helical" evidence="8">
    <location>
        <begin position="250"/>
        <end position="267"/>
    </location>
</feature>
<dbReference type="PANTHER" id="PTHR30574:SF1">
    <property type="entry name" value="SULPHUR TRANSPORT DOMAIN-CONTAINING PROTEIN"/>
    <property type="match status" value="1"/>
</dbReference>
<dbReference type="PANTHER" id="PTHR30574">
    <property type="entry name" value="INNER MEMBRANE PROTEIN YEDE"/>
    <property type="match status" value="1"/>
</dbReference>
<evidence type="ECO:0000256" key="8">
    <source>
        <dbReference type="SAM" id="Phobius"/>
    </source>
</evidence>
<dbReference type="Proteomes" id="UP000235786">
    <property type="component" value="Unassembled WGS sequence"/>
</dbReference>
<evidence type="ECO:0000256" key="2">
    <source>
        <dbReference type="ARBA" id="ARBA00022448"/>
    </source>
</evidence>
<feature type="transmembrane region" description="Helical" evidence="8">
    <location>
        <begin position="308"/>
        <end position="328"/>
    </location>
</feature>
<accession>A0A2J6QXM7</accession>
<dbReference type="InterPro" id="IPR007272">
    <property type="entry name" value="Sulf_transp_TsuA/YedE"/>
</dbReference>
<keyword evidence="2" id="KW-0813">Transport</keyword>
<name>A0A2J6QXM7_HYAVF</name>
<evidence type="ECO:0000256" key="6">
    <source>
        <dbReference type="ARBA" id="ARBA00022989"/>
    </source>
</evidence>
<dbReference type="EMBL" id="KZ613964">
    <property type="protein sequence ID" value="PMD31036.1"/>
    <property type="molecule type" value="Genomic_DNA"/>
</dbReference>
<keyword evidence="3" id="KW-1003">Cell membrane</keyword>
<evidence type="ECO:0000313" key="10">
    <source>
        <dbReference type="Proteomes" id="UP000235786"/>
    </source>
</evidence>
<evidence type="ECO:0000256" key="4">
    <source>
        <dbReference type="ARBA" id="ARBA00022519"/>
    </source>
</evidence>
<feature type="transmembrane region" description="Helical" evidence="8">
    <location>
        <begin position="106"/>
        <end position="124"/>
    </location>
</feature>
<gene>
    <name evidence="9" type="ORF">L207DRAFT_387429</name>
</gene>
<evidence type="ECO:0000256" key="7">
    <source>
        <dbReference type="ARBA" id="ARBA00023136"/>
    </source>
</evidence>
<keyword evidence="4" id="KW-0997">Cell inner membrane</keyword>
<protein>
    <submittedName>
        <fullName evidence="9">Uncharacterized protein</fullName>
    </submittedName>
</protein>
<feature type="transmembrane region" description="Helical" evidence="8">
    <location>
        <begin position="75"/>
        <end position="94"/>
    </location>
</feature>
<feature type="transmembrane region" description="Helical" evidence="8">
    <location>
        <begin position="279"/>
        <end position="296"/>
    </location>
</feature>
<reference evidence="9 10" key="1">
    <citation type="submission" date="2016-04" db="EMBL/GenBank/DDBJ databases">
        <title>A degradative enzymes factory behind the ericoid mycorrhizal symbiosis.</title>
        <authorList>
            <consortium name="DOE Joint Genome Institute"/>
            <person name="Martino E."/>
            <person name="Morin E."/>
            <person name="Grelet G."/>
            <person name="Kuo A."/>
            <person name="Kohler A."/>
            <person name="Daghino S."/>
            <person name="Barry K."/>
            <person name="Choi C."/>
            <person name="Cichocki N."/>
            <person name="Clum A."/>
            <person name="Copeland A."/>
            <person name="Hainaut M."/>
            <person name="Haridas S."/>
            <person name="Labutti K."/>
            <person name="Lindquist E."/>
            <person name="Lipzen A."/>
            <person name="Khouja H.-R."/>
            <person name="Murat C."/>
            <person name="Ohm R."/>
            <person name="Olson A."/>
            <person name="Spatafora J."/>
            <person name="Veneault-Fourrey C."/>
            <person name="Henrissat B."/>
            <person name="Grigoriev I."/>
            <person name="Martin F."/>
            <person name="Perotto S."/>
        </authorList>
    </citation>
    <scope>NUCLEOTIDE SEQUENCE [LARGE SCALE GENOMIC DNA]</scope>
    <source>
        <strain evidence="9 10">F</strain>
    </source>
</reference>
<comment type="subcellular location">
    <subcellularLocation>
        <location evidence="1">Cell inner membrane</location>
        <topology evidence="1">Multi-pass membrane protein</topology>
    </subcellularLocation>
</comment>
<feature type="transmembrane region" description="Helical" evidence="8">
    <location>
        <begin position="33"/>
        <end position="54"/>
    </location>
</feature>
<dbReference type="AlphaFoldDB" id="A0A2J6QXM7"/>